<evidence type="ECO:0000259" key="6">
    <source>
        <dbReference type="PROSITE" id="PS50184"/>
    </source>
</evidence>
<name>A0A834HV99_RHYFE</name>
<dbReference type="Proteomes" id="UP000625711">
    <property type="component" value="Unassembled WGS sequence"/>
</dbReference>
<feature type="compositionally biased region" description="Polar residues" evidence="4">
    <location>
        <begin position="284"/>
        <end position="301"/>
    </location>
</feature>
<feature type="domain" description="VWFC" evidence="6">
    <location>
        <begin position="190"/>
        <end position="251"/>
    </location>
</feature>
<protein>
    <recommendedName>
        <fullName evidence="6">VWFC domain-containing protein</fullName>
    </recommendedName>
</protein>
<evidence type="ECO:0000256" key="1">
    <source>
        <dbReference type="ARBA" id="ARBA00004613"/>
    </source>
</evidence>
<evidence type="ECO:0000313" key="8">
    <source>
        <dbReference type="Proteomes" id="UP000625711"/>
    </source>
</evidence>
<dbReference type="AlphaFoldDB" id="A0A834HV99"/>
<evidence type="ECO:0000313" key="7">
    <source>
        <dbReference type="EMBL" id="KAF7266781.1"/>
    </source>
</evidence>
<keyword evidence="5" id="KW-0472">Membrane</keyword>
<sequence length="1023" mass="112863">MGISNDGQFSVLQTALNFDPLQGLAVVERWKRGYIKINTKNAFLEDCLSLSAKRQTKFTNLTATHWVLKKLTSIMKMYGNRNFTLLVLVTINFLFNGLANAGIMKRSSRMVREVYPPDVEPENESNQAQVCIVGDVVYGAEEPVPAEQPCLKCRCRPPGVQCETVQCAKKAGCKAIHRPNRCCPDYQCECEHNGKIYANGEKLETNPGGECKVCYCRGGEIQCAEVSCYIRNDCEGKRVPGTCCPKYDHCPPIDSVLNRSSTTEIPTNTLKPLVLELWKDPSTNSTQIPQISTPSVNTIPEENNKVPDTEDITTIAPTFAELPNKDEGMLPRITIQEIIPERKEIPITAPPKNFITDLQGTLLIEEAIPTSENTSNDLNIDTDPESSEVSEVFQHPPPILRIGDKLLFLKKGELVPEKDTSSPQTVITIIGAEGLQRGGVEDSLEIHEVKIDPESNIQHISKEVIEPELEVTSENDADIEIEALPTTQPETKKEDPESNDLELKFAESTHILSLLKKNNPGTESNIVVNTSTEQLPQKSENPTTIMSSIDKPHPTEDNSAITTTLPEITTDSIDIVTSPSSTSSTEASTEIAKEALKQIDLISDQNPAYPPLPDVMPEVGDASQKFEIELENDNATTMEIKILPEVFGFLNNKTQAEKNASHSEWLKSGDGSDSIPTYNYKELELPEDLLNQKSAIDEDETTTTERASIESTTNNDLDITKAALNNNATNDQASDMGPQLIAEVRIDDLKGPSEDTGPLMEIPKETEDLLKETFKSVTNMSDVSDEKDIPLRSIESLELFESKEQTTPKINFSSIIIDENASVEKAKEEPSSEAGDMLMSASGVELGSVEIANPDTKSISSEVELLDKTKSAEVNVEVMKNDNEKDVEFINVLNTPKPTKSDKIESSTYELLPTPEETKSKISKRDVNPSTHERDIFKELEKELNSESAISSKTETEEKAEADQIFKELLEESNGEKVNTRLSRDQQTANSVGNAVAGLLFKGKSPDPGIFTLIGRLFTNQQA</sequence>
<proteinExistence type="predicted"/>
<dbReference type="SUPFAM" id="SSF57603">
    <property type="entry name" value="FnI-like domain"/>
    <property type="match status" value="2"/>
</dbReference>
<feature type="region of interest" description="Disordered" evidence="4">
    <location>
        <begin position="533"/>
        <end position="555"/>
    </location>
</feature>
<comment type="caution">
    <text evidence="7">The sequence shown here is derived from an EMBL/GenBank/DDBJ whole genome shotgun (WGS) entry which is preliminary data.</text>
</comment>
<keyword evidence="3" id="KW-0732">Signal</keyword>
<dbReference type="GO" id="GO:0005576">
    <property type="term" value="C:extracellular region"/>
    <property type="evidence" value="ECO:0007669"/>
    <property type="project" value="UniProtKB-SubCell"/>
</dbReference>
<organism evidence="7 8">
    <name type="scientific">Rhynchophorus ferrugineus</name>
    <name type="common">Red palm weevil</name>
    <name type="synonym">Curculio ferrugineus</name>
    <dbReference type="NCBI Taxonomy" id="354439"/>
    <lineage>
        <taxon>Eukaryota</taxon>
        <taxon>Metazoa</taxon>
        <taxon>Ecdysozoa</taxon>
        <taxon>Arthropoda</taxon>
        <taxon>Hexapoda</taxon>
        <taxon>Insecta</taxon>
        <taxon>Pterygota</taxon>
        <taxon>Neoptera</taxon>
        <taxon>Endopterygota</taxon>
        <taxon>Coleoptera</taxon>
        <taxon>Polyphaga</taxon>
        <taxon>Cucujiformia</taxon>
        <taxon>Curculionidae</taxon>
        <taxon>Dryophthorinae</taxon>
        <taxon>Rhynchophorus</taxon>
    </lineage>
</organism>
<keyword evidence="5" id="KW-0812">Transmembrane</keyword>
<dbReference type="OrthoDB" id="6132182at2759"/>
<feature type="region of interest" description="Disordered" evidence="4">
    <location>
        <begin position="692"/>
        <end position="713"/>
    </location>
</feature>
<dbReference type="InterPro" id="IPR052424">
    <property type="entry name" value="Kielin_Chordin-BMP_Reg"/>
</dbReference>
<evidence type="ECO:0000256" key="2">
    <source>
        <dbReference type="ARBA" id="ARBA00022525"/>
    </source>
</evidence>
<keyword evidence="5" id="KW-1133">Transmembrane helix</keyword>
<dbReference type="PROSITE" id="PS50184">
    <property type="entry name" value="VWFC_2"/>
    <property type="match status" value="1"/>
</dbReference>
<dbReference type="GO" id="GO:0030513">
    <property type="term" value="P:positive regulation of BMP signaling pathway"/>
    <property type="evidence" value="ECO:0007669"/>
    <property type="project" value="TreeGrafter"/>
</dbReference>
<dbReference type="GO" id="GO:0036122">
    <property type="term" value="F:BMP binding"/>
    <property type="evidence" value="ECO:0007669"/>
    <property type="project" value="TreeGrafter"/>
</dbReference>
<dbReference type="Gene3D" id="2.10.70.10">
    <property type="entry name" value="Complement Module, domain 1"/>
    <property type="match status" value="1"/>
</dbReference>
<keyword evidence="8" id="KW-1185">Reference proteome</keyword>
<dbReference type="PANTHER" id="PTHR46698">
    <property type="entry name" value="CROSSVEINLESS 2"/>
    <property type="match status" value="1"/>
</dbReference>
<dbReference type="SMART" id="SM00214">
    <property type="entry name" value="VWC"/>
    <property type="match status" value="2"/>
</dbReference>
<reference evidence="7" key="1">
    <citation type="submission" date="2020-08" db="EMBL/GenBank/DDBJ databases">
        <title>Genome sequencing and assembly of the red palm weevil Rhynchophorus ferrugineus.</title>
        <authorList>
            <person name="Dias G.B."/>
            <person name="Bergman C.M."/>
            <person name="Manee M."/>
        </authorList>
    </citation>
    <scope>NUCLEOTIDE SEQUENCE</scope>
    <source>
        <strain evidence="7">AA-2017</strain>
        <tissue evidence="7">Whole larva</tissue>
    </source>
</reference>
<accession>A0A834HV99</accession>
<evidence type="ECO:0000256" key="3">
    <source>
        <dbReference type="ARBA" id="ARBA00022729"/>
    </source>
</evidence>
<feature type="compositionally biased region" description="Polar residues" evidence="4">
    <location>
        <begin position="704"/>
        <end position="713"/>
    </location>
</feature>
<dbReference type="PANTHER" id="PTHR46698:SF4">
    <property type="entry name" value="CROSSVEINLESS 2"/>
    <property type="match status" value="1"/>
</dbReference>
<feature type="transmembrane region" description="Helical" evidence="5">
    <location>
        <begin position="83"/>
        <end position="103"/>
    </location>
</feature>
<dbReference type="EMBL" id="JAACXV010014496">
    <property type="protein sequence ID" value="KAF7266781.1"/>
    <property type="molecule type" value="Genomic_DNA"/>
</dbReference>
<evidence type="ECO:0000256" key="4">
    <source>
        <dbReference type="SAM" id="MobiDB-lite"/>
    </source>
</evidence>
<evidence type="ECO:0000256" key="5">
    <source>
        <dbReference type="SAM" id="Phobius"/>
    </source>
</evidence>
<feature type="region of interest" description="Disordered" evidence="4">
    <location>
        <begin position="284"/>
        <end position="308"/>
    </location>
</feature>
<comment type="subcellular location">
    <subcellularLocation>
        <location evidence="1">Secreted</location>
    </subcellularLocation>
</comment>
<dbReference type="InterPro" id="IPR001007">
    <property type="entry name" value="VWF_dom"/>
</dbReference>
<feature type="compositionally biased region" description="Polar residues" evidence="4">
    <location>
        <begin position="533"/>
        <end position="547"/>
    </location>
</feature>
<keyword evidence="2" id="KW-0964">Secreted</keyword>
<gene>
    <name evidence="7" type="ORF">GWI33_019920</name>
</gene>